<dbReference type="AlphaFoldDB" id="A0A8T0IL53"/>
<gene>
    <name evidence="1" type="ORF">KC19_3G149500</name>
</gene>
<sequence>MFHRAPVLDSCFHDDSSGFTASTDSFLIQVLRIFWDSQCSCEVRGVLAPNWTCGDWKLGQDDAMLGSERGYMFWDLSTT</sequence>
<dbReference type="Proteomes" id="UP000822688">
    <property type="component" value="Chromosome 3"/>
</dbReference>
<dbReference type="EMBL" id="CM026423">
    <property type="protein sequence ID" value="KAG0583617.1"/>
    <property type="molecule type" value="Genomic_DNA"/>
</dbReference>
<organism evidence="1 2">
    <name type="scientific">Ceratodon purpureus</name>
    <name type="common">Fire moss</name>
    <name type="synonym">Dicranum purpureum</name>
    <dbReference type="NCBI Taxonomy" id="3225"/>
    <lineage>
        <taxon>Eukaryota</taxon>
        <taxon>Viridiplantae</taxon>
        <taxon>Streptophyta</taxon>
        <taxon>Embryophyta</taxon>
        <taxon>Bryophyta</taxon>
        <taxon>Bryophytina</taxon>
        <taxon>Bryopsida</taxon>
        <taxon>Dicranidae</taxon>
        <taxon>Pseudoditrichales</taxon>
        <taxon>Ditrichaceae</taxon>
        <taxon>Ceratodon</taxon>
    </lineage>
</organism>
<proteinExistence type="predicted"/>
<protein>
    <submittedName>
        <fullName evidence="1">Uncharacterized protein</fullName>
    </submittedName>
</protein>
<evidence type="ECO:0000313" key="1">
    <source>
        <dbReference type="EMBL" id="KAG0583617.1"/>
    </source>
</evidence>
<evidence type="ECO:0000313" key="2">
    <source>
        <dbReference type="Proteomes" id="UP000822688"/>
    </source>
</evidence>
<name>A0A8T0IL53_CERPU</name>
<reference evidence="1" key="1">
    <citation type="submission" date="2020-06" db="EMBL/GenBank/DDBJ databases">
        <title>WGS assembly of Ceratodon purpureus strain R40.</title>
        <authorList>
            <person name="Carey S.B."/>
            <person name="Jenkins J."/>
            <person name="Shu S."/>
            <person name="Lovell J.T."/>
            <person name="Sreedasyam A."/>
            <person name="Maumus F."/>
            <person name="Tiley G.P."/>
            <person name="Fernandez-Pozo N."/>
            <person name="Barry K."/>
            <person name="Chen C."/>
            <person name="Wang M."/>
            <person name="Lipzen A."/>
            <person name="Daum C."/>
            <person name="Saski C.A."/>
            <person name="Payton A.C."/>
            <person name="Mcbreen J.C."/>
            <person name="Conrad R.E."/>
            <person name="Kollar L.M."/>
            <person name="Olsson S."/>
            <person name="Huttunen S."/>
            <person name="Landis J.B."/>
            <person name="Wickett N.J."/>
            <person name="Johnson M.G."/>
            <person name="Rensing S.A."/>
            <person name="Grimwood J."/>
            <person name="Schmutz J."/>
            <person name="Mcdaniel S.F."/>
        </authorList>
    </citation>
    <scope>NUCLEOTIDE SEQUENCE</scope>
    <source>
        <strain evidence="1">R40</strain>
    </source>
</reference>
<accession>A0A8T0IL53</accession>
<keyword evidence="2" id="KW-1185">Reference proteome</keyword>
<comment type="caution">
    <text evidence="1">The sequence shown here is derived from an EMBL/GenBank/DDBJ whole genome shotgun (WGS) entry which is preliminary data.</text>
</comment>